<dbReference type="AlphaFoldDB" id="A0A1M4TAY4"/>
<dbReference type="STRING" id="1302685.SAMN05444408_101292"/>
<proteinExistence type="predicted"/>
<keyword evidence="3" id="KW-1185">Reference proteome</keyword>
<organism evidence="2 3">
    <name type="scientific">Chryseobacterium takakiae</name>
    <dbReference type="NCBI Taxonomy" id="1302685"/>
    <lineage>
        <taxon>Bacteria</taxon>
        <taxon>Pseudomonadati</taxon>
        <taxon>Bacteroidota</taxon>
        <taxon>Flavobacteriia</taxon>
        <taxon>Flavobacteriales</taxon>
        <taxon>Weeksellaceae</taxon>
        <taxon>Chryseobacterium group</taxon>
        <taxon>Chryseobacterium</taxon>
    </lineage>
</organism>
<name>A0A1M4TAY4_9FLAO</name>
<dbReference type="OrthoDB" id="947646at2"/>
<dbReference type="RefSeq" id="WP_072882940.1">
    <property type="nucleotide sequence ID" value="NZ_FQVO01000001.1"/>
</dbReference>
<dbReference type="Proteomes" id="UP000184236">
    <property type="component" value="Unassembled WGS sequence"/>
</dbReference>
<sequence>MKPKPIPGVPRQKSGGFHDTESTKQYKDIEIDAQFAILKKRFFSINEWKDFCGKASSEFKHFSESGQPVNRIPQRGDFIRIGIPGPGTEEAGGYDWVEIVNIAHRQIDDYESYLISCRPSKDPTKPKGHIAHFYGRSATSNFMIVKEGTILKVGVYGRNEKPNFNAGFLDKVRNFLIAAGGMIGIAKIQWKLLAEGLLDFK</sequence>
<evidence type="ECO:0000313" key="3">
    <source>
        <dbReference type="Proteomes" id="UP000184236"/>
    </source>
</evidence>
<evidence type="ECO:0000256" key="1">
    <source>
        <dbReference type="SAM" id="MobiDB-lite"/>
    </source>
</evidence>
<reference evidence="3" key="1">
    <citation type="submission" date="2016-11" db="EMBL/GenBank/DDBJ databases">
        <authorList>
            <person name="Varghese N."/>
            <person name="Submissions S."/>
        </authorList>
    </citation>
    <scope>NUCLEOTIDE SEQUENCE [LARGE SCALE GENOMIC DNA]</scope>
    <source>
        <strain evidence="3">DSM 26898</strain>
    </source>
</reference>
<protein>
    <submittedName>
        <fullName evidence="2">Uncharacterized protein</fullName>
    </submittedName>
</protein>
<feature type="region of interest" description="Disordered" evidence="1">
    <location>
        <begin position="1"/>
        <end position="22"/>
    </location>
</feature>
<gene>
    <name evidence="2" type="ORF">SAMN05444408_101292</name>
</gene>
<evidence type="ECO:0000313" key="2">
    <source>
        <dbReference type="EMBL" id="SHE41407.1"/>
    </source>
</evidence>
<accession>A0A1M4TAY4</accession>
<dbReference type="EMBL" id="FQVO01000001">
    <property type="protein sequence ID" value="SHE41407.1"/>
    <property type="molecule type" value="Genomic_DNA"/>
</dbReference>